<dbReference type="RefSeq" id="WP_343894243.1">
    <property type="nucleotide sequence ID" value="NZ_BAAAFZ010000009.1"/>
</dbReference>
<dbReference type="Pfam" id="PF10790">
    <property type="entry name" value="DUF2604"/>
    <property type="match status" value="1"/>
</dbReference>
<proteinExistence type="predicted"/>
<dbReference type="EMBL" id="BAAAFZ010000009">
    <property type="protein sequence ID" value="GAA0574675.1"/>
    <property type="molecule type" value="Genomic_DNA"/>
</dbReference>
<evidence type="ECO:0000313" key="1">
    <source>
        <dbReference type="EMBL" id="GAA0574675.1"/>
    </source>
</evidence>
<name>A0ABP3PXC2_9PROT</name>
<organism evidence="1 2">
    <name type="scientific">Craurococcus roseus</name>
    <dbReference type="NCBI Taxonomy" id="77585"/>
    <lineage>
        <taxon>Bacteria</taxon>
        <taxon>Pseudomonadati</taxon>
        <taxon>Pseudomonadota</taxon>
        <taxon>Alphaproteobacteria</taxon>
        <taxon>Acetobacterales</taxon>
        <taxon>Acetobacteraceae</taxon>
        <taxon>Craurococcus</taxon>
    </lineage>
</organism>
<evidence type="ECO:0000313" key="2">
    <source>
        <dbReference type="Proteomes" id="UP001501588"/>
    </source>
</evidence>
<sequence length="97" mass="9965">MKQDKVAQGRGPESKKLLLTVVVNGAPAAIEVAPRAALKALVARALEETNNVGRSPENWELRNEAGQSIDLDGSAESNGLADGAVLFLSLKTGAAGA</sequence>
<protein>
    <recommendedName>
        <fullName evidence="3">DUF2604 domain-containing protein</fullName>
    </recommendedName>
</protein>
<keyword evidence="2" id="KW-1185">Reference proteome</keyword>
<reference evidence="2" key="1">
    <citation type="journal article" date="2019" name="Int. J. Syst. Evol. Microbiol.">
        <title>The Global Catalogue of Microorganisms (GCM) 10K type strain sequencing project: providing services to taxonomists for standard genome sequencing and annotation.</title>
        <authorList>
            <consortium name="The Broad Institute Genomics Platform"/>
            <consortium name="The Broad Institute Genome Sequencing Center for Infectious Disease"/>
            <person name="Wu L."/>
            <person name="Ma J."/>
        </authorList>
    </citation>
    <scope>NUCLEOTIDE SEQUENCE [LARGE SCALE GENOMIC DNA]</scope>
    <source>
        <strain evidence="2">JCM 9933</strain>
    </source>
</reference>
<accession>A0ABP3PXC2</accession>
<comment type="caution">
    <text evidence="1">The sequence shown here is derived from an EMBL/GenBank/DDBJ whole genome shotgun (WGS) entry which is preliminary data.</text>
</comment>
<evidence type="ECO:0008006" key="3">
    <source>
        <dbReference type="Google" id="ProtNLM"/>
    </source>
</evidence>
<dbReference type="Proteomes" id="UP001501588">
    <property type="component" value="Unassembled WGS sequence"/>
</dbReference>
<gene>
    <name evidence="1" type="ORF">GCM10009416_11720</name>
</gene>
<dbReference type="InterPro" id="IPR019726">
    <property type="entry name" value="DUF2604"/>
</dbReference>